<keyword evidence="2" id="KW-0722">Serine protease inhibitor</keyword>
<dbReference type="Proteomes" id="UP001497382">
    <property type="component" value="Unassembled WGS sequence"/>
</dbReference>
<keyword evidence="6" id="KW-1185">Reference proteome</keyword>
<keyword evidence="1" id="KW-0646">Protease inhibitor</keyword>
<dbReference type="EMBL" id="CAXIEN010000438">
    <property type="protein sequence ID" value="CAL1297716.1"/>
    <property type="molecule type" value="Genomic_DNA"/>
</dbReference>
<comment type="caution">
    <text evidence="5">The sequence shown here is derived from an EMBL/GenBank/DDBJ whole genome shotgun (WGS) entry which is preliminary data.</text>
</comment>
<sequence length="129" mass="14666">MKSISVYCACLAFCVALTSAGEISDREDATTENLRKLTLANNELAFNLHQRLVSGSSENLFFSPLSISTAFGLLFYGARGETAEELRKTLGYERADLPTYTLCLRHFQSLLERSIKKKRFNRRMCSKRR</sequence>
<reference evidence="5 6" key="1">
    <citation type="submission" date="2024-04" db="EMBL/GenBank/DDBJ databases">
        <authorList>
            <person name="Rising A."/>
            <person name="Reimegard J."/>
            <person name="Sonavane S."/>
            <person name="Akerstrom W."/>
            <person name="Nylinder S."/>
            <person name="Hedman E."/>
            <person name="Kallberg Y."/>
        </authorList>
    </citation>
    <scope>NUCLEOTIDE SEQUENCE [LARGE SCALE GENOMIC DNA]</scope>
</reference>
<evidence type="ECO:0000256" key="3">
    <source>
        <dbReference type="SAM" id="SignalP"/>
    </source>
</evidence>
<organism evidence="5 6">
    <name type="scientific">Larinioides sclopetarius</name>
    <dbReference type="NCBI Taxonomy" id="280406"/>
    <lineage>
        <taxon>Eukaryota</taxon>
        <taxon>Metazoa</taxon>
        <taxon>Ecdysozoa</taxon>
        <taxon>Arthropoda</taxon>
        <taxon>Chelicerata</taxon>
        <taxon>Arachnida</taxon>
        <taxon>Araneae</taxon>
        <taxon>Araneomorphae</taxon>
        <taxon>Entelegynae</taxon>
        <taxon>Araneoidea</taxon>
        <taxon>Araneidae</taxon>
        <taxon>Larinioides</taxon>
    </lineage>
</organism>
<feature type="signal peptide" evidence="3">
    <location>
        <begin position="1"/>
        <end position="20"/>
    </location>
</feature>
<dbReference type="AlphaFoldDB" id="A0AAV2BN57"/>
<evidence type="ECO:0000256" key="1">
    <source>
        <dbReference type="ARBA" id="ARBA00022690"/>
    </source>
</evidence>
<gene>
    <name evidence="5" type="ORF">LARSCL_LOCUS20467</name>
</gene>
<dbReference type="GO" id="GO:0004867">
    <property type="term" value="F:serine-type endopeptidase inhibitor activity"/>
    <property type="evidence" value="ECO:0007669"/>
    <property type="project" value="UniProtKB-KW"/>
</dbReference>
<feature type="domain" description="Serpin" evidence="4">
    <location>
        <begin position="40"/>
        <end position="114"/>
    </location>
</feature>
<dbReference type="InterPro" id="IPR042178">
    <property type="entry name" value="Serpin_sf_1"/>
</dbReference>
<dbReference type="InterPro" id="IPR036186">
    <property type="entry name" value="Serpin_sf"/>
</dbReference>
<protein>
    <recommendedName>
        <fullName evidence="4">Serpin domain-containing protein</fullName>
    </recommendedName>
</protein>
<dbReference type="Pfam" id="PF00079">
    <property type="entry name" value="Serpin"/>
    <property type="match status" value="1"/>
</dbReference>
<accession>A0AAV2BN57</accession>
<keyword evidence="3" id="KW-0732">Signal</keyword>
<dbReference type="Gene3D" id="3.30.497.10">
    <property type="entry name" value="Antithrombin, subunit I, domain 2"/>
    <property type="match status" value="1"/>
</dbReference>
<evidence type="ECO:0000256" key="2">
    <source>
        <dbReference type="ARBA" id="ARBA00022900"/>
    </source>
</evidence>
<evidence type="ECO:0000313" key="6">
    <source>
        <dbReference type="Proteomes" id="UP001497382"/>
    </source>
</evidence>
<evidence type="ECO:0000259" key="4">
    <source>
        <dbReference type="Pfam" id="PF00079"/>
    </source>
</evidence>
<dbReference type="InterPro" id="IPR023796">
    <property type="entry name" value="Serpin_dom"/>
</dbReference>
<evidence type="ECO:0000313" key="5">
    <source>
        <dbReference type="EMBL" id="CAL1297716.1"/>
    </source>
</evidence>
<feature type="chain" id="PRO_5043393562" description="Serpin domain-containing protein" evidence="3">
    <location>
        <begin position="21"/>
        <end position="129"/>
    </location>
</feature>
<name>A0AAV2BN57_9ARAC</name>
<proteinExistence type="predicted"/>
<dbReference type="SUPFAM" id="SSF56574">
    <property type="entry name" value="Serpins"/>
    <property type="match status" value="1"/>
</dbReference>